<dbReference type="EMBL" id="JADIMW010000088">
    <property type="protein sequence ID" value="MBO8438994.1"/>
    <property type="molecule type" value="Genomic_DNA"/>
</dbReference>
<gene>
    <name evidence="1" type="ORF">IAC54_08910</name>
</gene>
<organism evidence="1 2">
    <name type="scientific">Candidatus Caccoplasma merdipullorum</name>
    <dbReference type="NCBI Taxonomy" id="2840718"/>
    <lineage>
        <taxon>Bacteria</taxon>
        <taxon>Pseudomonadati</taxon>
        <taxon>Bacteroidota</taxon>
        <taxon>Bacteroidia</taxon>
        <taxon>Bacteroidales</taxon>
        <taxon>Bacteroidaceae</taxon>
        <taxon>Bacteroidaceae incertae sedis</taxon>
        <taxon>Candidatus Caccoplasma</taxon>
    </lineage>
</organism>
<proteinExistence type="predicted"/>
<protein>
    <submittedName>
        <fullName evidence="1">Uncharacterized protein</fullName>
    </submittedName>
</protein>
<dbReference type="Proteomes" id="UP000823636">
    <property type="component" value="Unassembled WGS sequence"/>
</dbReference>
<comment type="caution">
    <text evidence="1">The sequence shown here is derived from an EMBL/GenBank/DDBJ whole genome shotgun (WGS) entry which is preliminary data.</text>
</comment>
<evidence type="ECO:0000313" key="2">
    <source>
        <dbReference type="Proteomes" id="UP000823636"/>
    </source>
</evidence>
<evidence type="ECO:0000313" key="1">
    <source>
        <dbReference type="EMBL" id="MBO8438994.1"/>
    </source>
</evidence>
<reference evidence="1" key="1">
    <citation type="submission" date="2020-10" db="EMBL/GenBank/DDBJ databases">
        <authorList>
            <person name="Gilroy R."/>
        </authorList>
    </citation>
    <scope>NUCLEOTIDE SEQUENCE</scope>
    <source>
        <strain evidence="1">G3-4614</strain>
    </source>
</reference>
<accession>A0A9D9H7U4</accession>
<dbReference type="AlphaFoldDB" id="A0A9D9H7U4"/>
<reference evidence="1" key="2">
    <citation type="journal article" date="2021" name="PeerJ">
        <title>Extensive microbial diversity within the chicken gut microbiome revealed by metagenomics and culture.</title>
        <authorList>
            <person name="Gilroy R."/>
            <person name="Ravi A."/>
            <person name="Getino M."/>
            <person name="Pursley I."/>
            <person name="Horton D.L."/>
            <person name="Alikhan N.F."/>
            <person name="Baker D."/>
            <person name="Gharbi K."/>
            <person name="Hall N."/>
            <person name="Watson M."/>
            <person name="Adriaenssens E.M."/>
            <person name="Foster-Nyarko E."/>
            <person name="Jarju S."/>
            <person name="Secka A."/>
            <person name="Antonio M."/>
            <person name="Oren A."/>
            <person name="Chaudhuri R.R."/>
            <person name="La Ragione R."/>
            <person name="Hildebrand F."/>
            <person name="Pallen M.J."/>
        </authorList>
    </citation>
    <scope>NUCLEOTIDE SEQUENCE</scope>
    <source>
        <strain evidence="1">G3-4614</strain>
    </source>
</reference>
<sequence length="48" mass="5528">MNNNLKKNIISVTIAVILVLLWLFLGTNAYEKEEVYENEVSHECFGMP</sequence>
<name>A0A9D9H7U4_9BACT</name>